<dbReference type="Pfam" id="PF13976">
    <property type="entry name" value="gag_pre-integrs"/>
    <property type="match status" value="1"/>
</dbReference>
<dbReference type="PANTHER" id="PTHR42648:SF30">
    <property type="entry name" value="RIBONUCLEASE H-LIKE DOMAIN, GAG-PRE-INTEGRASE DOMAIN PROTEIN-RELATED"/>
    <property type="match status" value="1"/>
</dbReference>
<dbReference type="CDD" id="cd09272">
    <property type="entry name" value="RNase_HI_RT_Ty1"/>
    <property type="match status" value="1"/>
</dbReference>
<evidence type="ECO:0000256" key="2">
    <source>
        <dbReference type="ARBA" id="ARBA00022801"/>
    </source>
</evidence>
<dbReference type="Pfam" id="PF07727">
    <property type="entry name" value="RVT_2"/>
    <property type="match status" value="1"/>
</dbReference>
<reference evidence="4" key="2">
    <citation type="submission" date="2022-01" db="EMBL/GenBank/DDBJ databases">
        <authorList>
            <person name="Yamashiro T."/>
            <person name="Shiraishi A."/>
            <person name="Satake H."/>
            <person name="Nakayama K."/>
        </authorList>
    </citation>
    <scope>NUCLEOTIDE SEQUENCE</scope>
</reference>
<dbReference type="SUPFAM" id="SSF56672">
    <property type="entry name" value="DNA/RNA polymerases"/>
    <property type="match status" value="1"/>
</dbReference>
<gene>
    <name evidence="4" type="ORF">Tco_1132158</name>
</gene>
<dbReference type="InterPro" id="IPR013103">
    <property type="entry name" value="RVT_2"/>
</dbReference>
<dbReference type="SUPFAM" id="SSF53098">
    <property type="entry name" value="Ribonuclease H-like"/>
    <property type="match status" value="1"/>
</dbReference>
<dbReference type="InterPro" id="IPR012337">
    <property type="entry name" value="RNaseH-like_sf"/>
</dbReference>
<dbReference type="Gene3D" id="3.30.420.10">
    <property type="entry name" value="Ribonuclease H-like superfamily/Ribonuclease H"/>
    <property type="match status" value="1"/>
</dbReference>
<feature type="domain" description="Integrase catalytic" evidence="3">
    <location>
        <begin position="71"/>
        <end position="256"/>
    </location>
</feature>
<dbReference type="InterPro" id="IPR001584">
    <property type="entry name" value="Integrase_cat-core"/>
</dbReference>
<dbReference type="PANTHER" id="PTHR42648">
    <property type="entry name" value="TRANSPOSASE, PUTATIVE-RELATED"/>
    <property type="match status" value="1"/>
</dbReference>
<dbReference type="PROSITE" id="PS50994">
    <property type="entry name" value="INTEGRASE"/>
    <property type="match status" value="1"/>
</dbReference>
<sequence>MDFSHLESKLPPIPELDFSLYILYWKAFSCSLEYGSILFRLSPPPFGFVSMYRRKRDLHCEYLPGPSIGGRSFEPAAMILFQYTWHQSLGHPESEVLQRILSRNSISCTKEKPPVLCHACQFSKHVRLPFVSSNTLVKSCFDVIHSDLWTSPIPSLSGFKYYCDHGGEFDNDAFHKLFADNGIQFRFSCPRTSKQNEKSERMIRTINNSIRTLLFEAHLPPNYWVEALNMAIILLNILPSRAIDNEIPFTLLFGTTPDYSINGVDVDETFGPVVKPGTIQTVLSLAISRHWPVHQLDVKNAFLHSDLAETVYMHQPPGFRDSTHPDYVCLLQRSLYGLKQGSDTAYLLLYVNDIVLTASSEILLQQITASLHQEFSLMDLGSLNYFLGGCNSNRTPVDTESKLSDDGDPVSDPKYFRLWVYIIGFHSYTTSLVAYSDADWAGCPTTRRSTSVYCVFLGNNLLSWSSKRQPTLSRSSAEAEYRGVANVVAETCWLRNLQRELHTPFIDIYFVRDLVTAAQVRVLHVPSRYQFANIFTKGLTSALLEEFRTSLSVQCPPAPTAGEC</sequence>
<keyword evidence="2" id="KW-0378">Hydrolase</keyword>
<organism evidence="4 5">
    <name type="scientific">Tanacetum coccineum</name>
    <dbReference type="NCBI Taxonomy" id="301880"/>
    <lineage>
        <taxon>Eukaryota</taxon>
        <taxon>Viridiplantae</taxon>
        <taxon>Streptophyta</taxon>
        <taxon>Embryophyta</taxon>
        <taxon>Tracheophyta</taxon>
        <taxon>Spermatophyta</taxon>
        <taxon>Magnoliopsida</taxon>
        <taxon>eudicotyledons</taxon>
        <taxon>Gunneridae</taxon>
        <taxon>Pentapetalae</taxon>
        <taxon>asterids</taxon>
        <taxon>campanulids</taxon>
        <taxon>Asterales</taxon>
        <taxon>Asteraceae</taxon>
        <taxon>Asteroideae</taxon>
        <taxon>Anthemideae</taxon>
        <taxon>Anthemidinae</taxon>
        <taxon>Tanacetum</taxon>
    </lineage>
</organism>
<dbReference type="InterPro" id="IPR043502">
    <property type="entry name" value="DNA/RNA_pol_sf"/>
</dbReference>
<dbReference type="InterPro" id="IPR036397">
    <property type="entry name" value="RNaseH_sf"/>
</dbReference>
<keyword evidence="1" id="KW-0479">Metal-binding</keyword>
<dbReference type="InterPro" id="IPR025724">
    <property type="entry name" value="GAG-pre-integrase_dom"/>
</dbReference>
<dbReference type="InterPro" id="IPR039537">
    <property type="entry name" value="Retrotran_Ty1/copia-like"/>
</dbReference>
<accession>A0ABQ5JB49</accession>
<evidence type="ECO:0000313" key="4">
    <source>
        <dbReference type="EMBL" id="GJU09762.1"/>
    </source>
</evidence>
<protein>
    <submittedName>
        <fullName evidence="4">Ribonuclease H-like domain-containing protein</fullName>
    </submittedName>
</protein>
<name>A0ABQ5JB49_9ASTR</name>
<evidence type="ECO:0000256" key="1">
    <source>
        <dbReference type="ARBA" id="ARBA00022723"/>
    </source>
</evidence>
<reference evidence="4" key="1">
    <citation type="journal article" date="2022" name="Int. J. Mol. Sci.">
        <title>Draft Genome of Tanacetum Coccineum: Genomic Comparison of Closely Related Tanacetum-Family Plants.</title>
        <authorList>
            <person name="Yamashiro T."/>
            <person name="Shiraishi A."/>
            <person name="Nakayama K."/>
            <person name="Satake H."/>
        </authorList>
    </citation>
    <scope>NUCLEOTIDE SEQUENCE</scope>
</reference>
<evidence type="ECO:0000313" key="5">
    <source>
        <dbReference type="Proteomes" id="UP001151760"/>
    </source>
</evidence>
<keyword evidence="5" id="KW-1185">Reference proteome</keyword>
<proteinExistence type="predicted"/>
<dbReference type="Proteomes" id="UP001151760">
    <property type="component" value="Unassembled WGS sequence"/>
</dbReference>
<dbReference type="EMBL" id="BQNB010021756">
    <property type="protein sequence ID" value="GJU09762.1"/>
    <property type="molecule type" value="Genomic_DNA"/>
</dbReference>
<comment type="caution">
    <text evidence="4">The sequence shown here is derived from an EMBL/GenBank/DDBJ whole genome shotgun (WGS) entry which is preliminary data.</text>
</comment>
<evidence type="ECO:0000259" key="3">
    <source>
        <dbReference type="PROSITE" id="PS50994"/>
    </source>
</evidence>